<feature type="transmembrane region" description="Helical" evidence="4">
    <location>
        <begin position="207"/>
        <end position="228"/>
    </location>
</feature>
<feature type="transmembrane region" description="Helical" evidence="4">
    <location>
        <begin position="314"/>
        <end position="332"/>
    </location>
</feature>
<name>A0ABR3WG19_9PEZI</name>
<evidence type="ECO:0000256" key="1">
    <source>
        <dbReference type="ARBA" id="ARBA00004141"/>
    </source>
</evidence>
<feature type="transmembrane region" description="Helical" evidence="4">
    <location>
        <begin position="338"/>
        <end position="362"/>
    </location>
</feature>
<dbReference type="EMBL" id="JAZHXJ010000445">
    <property type="protein sequence ID" value="KAL1860663.1"/>
    <property type="molecule type" value="Genomic_DNA"/>
</dbReference>
<protein>
    <recommendedName>
        <fullName evidence="5">Major facilitator superfamily (MFS) profile domain-containing protein</fullName>
    </recommendedName>
</protein>
<dbReference type="SUPFAM" id="SSF103473">
    <property type="entry name" value="MFS general substrate transporter"/>
    <property type="match status" value="1"/>
</dbReference>
<proteinExistence type="inferred from homology"/>
<dbReference type="InterPro" id="IPR020846">
    <property type="entry name" value="MFS_dom"/>
</dbReference>
<feature type="transmembrane region" description="Helical" evidence="4">
    <location>
        <begin position="47"/>
        <end position="68"/>
    </location>
</feature>
<evidence type="ECO:0000313" key="6">
    <source>
        <dbReference type="EMBL" id="KAL1860663.1"/>
    </source>
</evidence>
<accession>A0ABR3WG19</accession>
<dbReference type="Gene3D" id="1.20.1250.20">
    <property type="entry name" value="MFS general substrate transporter like domains"/>
    <property type="match status" value="2"/>
</dbReference>
<dbReference type="PANTHER" id="PTHR11360:SF319">
    <property type="entry name" value="MAJOR FACILITATOR SUPERFAMILY (MFS) PROFILE DOMAIN-CONTAINING PROTEIN"/>
    <property type="match status" value="1"/>
</dbReference>
<keyword evidence="4" id="KW-0472">Membrane</keyword>
<sequence length="435" mass="46300">MDPQPEGDLTKSTPPDQYDTDATQQTAVDKEPANPDVSEYPEGGLRAWLVAAGTASIMFCTMGYTNSFGVFQAYYMDHQLHNESADRIAWIGSIQSFLIFGTGLLGGPMFDRYGAKIIWPSAVLYVFAIMMTSLCTEYWQFMLSQGLLTGIADGLLMFPAMSATPQYFHKNRGAAMGIAIAGSSLGGVIFPIALAKMLTESDISFGWSIRICGFIMIPFLAFSCLTIRARLPPRKTHFFLPRAFLQLDFNVLILATFCLLIGMYCPLIFLPTYAMSVGVKPTLAAYLVAMLNGASVFGRVLPGIMADKLGRLNILAAAGVSTGILAFVWPHVHGTAGVIVYAIVFGFCSGAIISGGTVALSLCPRDPKDTGTYLGQGIAVAALSCLVGPPVTGAMLDRFGGFTQVSIFAGVFTLAGSALAFGAKATTPKGLLGRI</sequence>
<feature type="transmembrane region" description="Helical" evidence="4">
    <location>
        <begin position="283"/>
        <end position="302"/>
    </location>
</feature>
<dbReference type="InterPro" id="IPR050327">
    <property type="entry name" value="Proton-linked_MCT"/>
</dbReference>
<dbReference type="Pfam" id="PF07690">
    <property type="entry name" value="MFS_1"/>
    <property type="match status" value="1"/>
</dbReference>
<dbReference type="InterPro" id="IPR036259">
    <property type="entry name" value="MFS_trans_sf"/>
</dbReference>
<reference evidence="6 7" key="1">
    <citation type="journal article" date="2024" name="Commun. Biol.">
        <title>Comparative genomic analysis of thermophilic fungi reveals convergent evolutionary adaptations and gene losses.</title>
        <authorList>
            <person name="Steindorff A.S."/>
            <person name="Aguilar-Pontes M.V."/>
            <person name="Robinson A.J."/>
            <person name="Andreopoulos B."/>
            <person name="LaButti K."/>
            <person name="Kuo A."/>
            <person name="Mondo S."/>
            <person name="Riley R."/>
            <person name="Otillar R."/>
            <person name="Haridas S."/>
            <person name="Lipzen A."/>
            <person name="Grimwood J."/>
            <person name="Schmutz J."/>
            <person name="Clum A."/>
            <person name="Reid I.D."/>
            <person name="Moisan M.C."/>
            <person name="Butler G."/>
            <person name="Nguyen T.T.M."/>
            <person name="Dewar K."/>
            <person name="Conant G."/>
            <person name="Drula E."/>
            <person name="Henrissat B."/>
            <person name="Hansel C."/>
            <person name="Singer S."/>
            <person name="Hutchinson M.I."/>
            <person name="de Vries R.P."/>
            <person name="Natvig D.O."/>
            <person name="Powell A.J."/>
            <person name="Tsang A."/>
            <person name="Grigoriev I.V."/>
        </authorList>
    </citation>
    <scope>NUCLEOTIDE SEQUENCE [LARGE SCALE GENOMIC DNA]</scope>
    <source>
        <strain evidence="6 7">ATCC 24622</strain>
    </source>
</reference>
<comment type="similarity">
    <text evidence="2">Belongs to the major facilitator superfamily. Monocarboxylate porter (TC 2.A.1.13) family.</text>
</comment>
<feature type="transmembrane region" description="Helical" evidence="4">
    <location>
        <begin position="374"/>
        <end position="396"/>
    </location>
</feature>
<evidence type="ECO:0000313" key="7">
    <source>
        <dbReference type="Proteomes" id="UP001586593"/>
    </source>
</evidence>
<comment type="subcellular location">
    <subcellularLocation>
        <location evidence="1">Membrane</location>
        <topology evidence="1">Multi-pass membrane protein</topology>
    </subcellularLocation>
</comment>
<dbReference type="InterPro" id="IPR011701">
    <property type="entry name" value="MFS"/>
</dbReference>
<comment type="caution">
    <text evidence="6">The sequence shown here is derived from an EMBL/GenBank/DDBJ whole genome shotgun (WGS) entry which is preliminary data.</text>
</comment>
<feature type="transmembrane region" description="Helical" evidence="4">
    <location>
        <begin position="249"/>
        <end position="271"/>
    </location>
</feature>
<feature type="compositionally biased region" description="Polar residues" evidence="3">
    <location>
        <begin position="10"/>
        <end position="27"/>
    </location>
</feature>
<organism evidence="6 7">
    <name type="scientific">Phialemonium thermophilum</name>
    <dbReference type="NCBI Taxonomy" id="223376"/>
    <lineage>
        <taxon>Eukaryota</taxon>
        <taxon>Fungi</taxon>
        <taxon>Dikarya</taxon>
        <taxon>Ascomycota</taxon>
        <taxon>Pezizomycotina</taxon>
        <taxon>Sordariomycetes</taxon>
        <taxon>Sordariomycetidae</taxon>
        <taxon>Cephalothecales</taxon>
        <taxon>Cephalothecaceae</taxon>
        <taxon>Phialemonium</taxon>
    </lineage>
</organism>
<feature type="transmembrane region" description="Helical" evidence="4">
    <location>
        <begin position="402"/>
        <end position="423"/>
    </location>
</feature>
<dbReference type="Proteomes" id="UP001586593">
    <property type="component" value="Unassembled WGS sequence"/>
</dbReference>
<dbReference type="CDD" id="cd17352">
    <property type="entry name" value="MFS_MCT_SLC16"/>
    <property type="match status" value="1"/>
</dbReference>
<keyword evidence="7" id="KW-1185">Reference proteome</keyword>
<feature type="transmembrane region" description="Helical" evidence="4">
    <location>
        <begin position="88"/>
        <end position="110"/>
    </location>
</feature>
<gene>
    <name evidence="6" type="ORF">VTK73DRAFT_7213</name>
</gene>
<evidence type="ECO:0000256" key="3">
    <source>
        <dbReference type="SAM" id="MobiDB-lite"/>
    </source>
</evidence>
<dbReference type="PROSITE" id="PS50850">
    <property type="entry name" value="MFS"/>
    <property type="match status" value="1"/>
</dbReference>
<feature type="domain" description="Major facilitator superfamily (MFS) profile" evidence="5">
    <location>
        <begin position="236"/>
        <end position="435"/>
    </location>
</feature>
<dbReference type="PANTHER" id="PTHR11360">
    <property type="entry name" value="MONOCARBOXYLATE TRANSPORTER"/>
    <property type="match status" value="1"/>
</dbReference>
<keyword evidence="4" id="KW-0812">Transmembrane</keyword>
<feature type="transmembrane region" description="Helical" evidence="4">
    <location>
        <begin position="122"/>
        <end position="141"/>
    </location>
</feature>
<evidence type="ECO:0000256" key="2">
    <source>
        <dbReference type="ARBA" id="ARBA00006727"/>
    </source>
</evidence>
<keyword evidence="4" id="KW-1133">Transmembrane helix</keyword>
<evidence type="ECO:0000256" key="4">
    <source>
        <dbReference type="SAM" id="Phobius"/>
    </source>
</evidence>
<feature type="region of interest" description="Disordered" evidence="3">
    <location>
        <begin position="1"/>
        <end position="39"/>
    </location>
</feature>
<feature type="transmembrane region" description="Helical" evidence="4">
    <location>
        <begin position="175"/>
        <end position="195"/>
    </location>
</feature>
<evidence type="ECO:0000259" key="5">
    <source>
        <dbReference type="PROSITE" id="PS50850"/>
    </source>
</evidence>